<evidence type="ECO:0000313" key="2">
    <source>
        <dbReference type="EMBL" id="MDH6193586.1"/>
    </source>
</evidence>
<sequence>MTGCHGAVDPVPQPTPVAAPSPGSVTGLANRQVDELTGFTSPSGNIGCYLDATMARCDVADRSWAPPLRPASCEFAYGQGITVGRGRPAEFVCAGDTALGAGAELGYGDSITAGALRCESAGSGITCRDTATRHGFAISREAYHLF</sequence>
<keyword evidence="3" id="KW-1185">Reference proteome</keyword>
<gene>
    <name evidence="2" type="ORF">M2272_000207</name>
</gene>
<comment type="caution">
    <text evidence="2">The sequence shown here is derived from an EMBL/GenBank/DDBJ whole genome shotgun (WGS) entry which is preliminary data.</text>
</comment>
<evidence type="ECO:0000256" key="1">
    <source>
        <dbReference type="SAM" id="MobiDB-lite"/>
    </source>
</evidence>
<proteinExistence type="predicted"/>
<reference evidence="2 3" key="1">
    <citation type="submission" date="2023-04" db="EMBL/GenBank/DDBJ databases">
        <title>Forest soil microbial communities from Buena Vista Peninsula, Colon Province, Panama.</title>
        <authorList>
            <person name="Bouskill N."/>
        </authorList>
    </citation>
    <scope>NUCLEOTIDE SEQUENCE [LARGE SCALE GENOMIC DNA]</scope>
    <source>
        <strain evidence="2 3">AC80</strain>
    </source>
</reference>
<feature type="region of interest" description="Disordered" evidence="1">
    <location>
        <begin position="1"/>
        <end position="26"/>
    </location>
</feature>
<evidence type="ECO:0008006" key="4">
    <source>
        <dbReference type="Google" id="ProtNLM"/>
    </source>
</evidence>
<accession>A0ABT6KS77</accession>
<protein>
    <recommendedName>
        <fullName evidence="4">DUF4189 domain-containing protein</fullName>
    </recommendedName>
</protein>
<dbReference type="EMBL" id="JARXVE010000001">
    <property type="protein sequence ID" value="MDH6193586.1"/>
    <property type="molecule type" value="Genomic_DNA"/>
</dbReference>
<evidence type="ECO:0000313" key="3">
    <source>
        <dbReference type="Proteomes" id="UP001160130"/>
    </source>
</evidence>
<organism evidence="2 3">
    <name type="scientific">Mycolicibacterium frederiksbergense</name>
    <dbReference type="NCBI Taxonomy" id="117567"/>
    <lineage>
        <taxon>Bacteria</taxon>
        <taxon>Bacillati</taxon>
        <taxon>Actinomycetota</taxon>
        <taxon>Actinomycetes</taxon>
        <taxon>Mycobacteriales</taxon>
        <taxon>Mycobacteriaceae</taxon>
        <taxon>Mycolicibacterium</taxon>
    </lineage>
</organism>
<name>A0ABT6KS77_9MYCO</name>
<dbReference type="Proteomes" id="UP001160130">
    <property type="component" value="Unassembled WGS sequence"/>
</dbReference>